<keyword evidence="4" id="KW-1185">Reference proteome</keyword>
<evidence type="ECO:0000313" key="4">
    <source>
        <dbReference type="Proteomes" id="UP000799757"/>
    </source>
</evidence>
<evidence type="ECO:0000259" key="2">
    <source>
        <dbReference type="Pfam" id="PF22943"/>
    </source>
</evidence>
<feature type="region of interest" description="Disordered" evidence="1">
    <location>
        <begin position="1"/>
        <end position="109"/>
    </location>
</feature>
<protein>
    <recommendedName>
        <fullName evidence="2">Helix-turn-helix domain-containing protein</fullName>
    </recommendedName>
</protein>
<dbReference type="AlphaFoldDB" id="A0A6A6WVB7"/>
<proteinExistence type="predicted"/>
<dbReference type="OrthoDB" id="4085451at2759"/>
<gene>
    <name evidence="3" type="ORF">K505DRAFT_121006</name>
</gene>
<feature type="compositionally biased region" description="Polar residues" evidence="1">
    <location>
        <begin position="82"/>
        <end position="103"/>
    </location>
</feature>
<organism evidence="3 4">
    <name type="scientific">Melanomma pulvis-pyrius CBS 109.77</name>
    <dbReference type="NCBI Taxonomy" id="1314802"/>
    <lineage>
        <taxon>Eukaryota</taxon>
        <taxon>Fungi</taxon>
        <taxon>Dikarya</taxon>
        <taxon>Ascomycota</taxon>
        <taxon>Pezizomycotina</taxon>
        <taxon>Dothideomycetes</taxon>
        <taxon>Pleosporomycetidae</taxon>
        <taxon>Pleosporales</taxon>
        <taxon>Melanommataceae</taxon>
        <taxon>Melanomma</taxon>
    </lineage>
</organism>
<evidence type="ECO:0000313" key="3">
    <source>
        <dbReference type="EMBL" id="KAF2787831.1"/>
    </source>
</evidence>
<dbReference type="InterPro" id="IPR054448">
    <property type="entry name" value="HTH_put_ascomycetes"/>
</dbReference>
<dbReference type="Pfam" id="PF22943">
    <property type="entry name" value="HTH_68"/>
    <property type="match status" value="1"/>
</dbReference>
<feature type="domain" description="Helix-turn-helix" evidence="2">
    <location>
        <begin position="154"/>
        <end position="195"/>
    </location>
</feature>
<evidence type="ECO:0000256" key="1">
    <source>
        <dbReference type="SAM" id="MobiDB-lite"/>
    </source>
</evidence>
<dbReference type="Proteomes" id="UP000799757">
    <property type="component" value="Unassembled WGS sequence"/>
</dbReference>
<feature type="compositionally biased region" description="Low complexity" evidence="1">
    <location>
        <begin position="1"/>
        <end position="18"/>
    </location>
</feature>
<name>A0A6A6WVB7_9PLEO</name>
<reference evidence="3" key="1">
    <citation type="journal article" date="2020" name="Stud. Mycol.">
        <title>101 Dothideomycetes genomes: a test case for predicting lifestyles and emergence of pathogens.</title>
        <authorList>
            <person name="Haridas S."/>
            <person name="Albert R."/>
            <person name="Binder M."/>
            <person name="Bloem J."/>
            <person name="Labutti K."/>
            <person name="Salamov A."/>
            <person name="Andreopoulos B."/>
            <person name="Baker S."/>
            <person name="Barry K."/>
            <person name="Bills G."/>
            <person name="Bluhm B."/>
            <person name="Cannon C."/>
            <person name="Castanera R."/>
            <person name="Culley D."/>
            <person name="Daum C."/>
            <person name="Ezra D."/>
            <person name="Gonzalez J."/>
            <person name="Henrissat B."/>
            <person name="Kuo A."/>
            <person name="Liang C."/>
            <person name="Lipzen A."/>
            <person name="Lutzoni F."/>
            <person name="Magnuson J."/>
            <person name="Mondo S."/>
            <person name="Nolan M."/>
            <person name="Ohm R."/>
            <person name="Pangilinan J."/>
            <person name="Park H.-J."/>
            <person name="Ramirez L."/>
            <person name="Alfaro M."/>
            <person name="Sun H."/>
            <person name="Tritt A."/>
            <person name="Yoshinaga Y."/>
            <person name="Zwiers L.-H."/>
            <person name="Turgeon B."/>
            <person name="Goodwin S."/>
            <person name="Spatafora J."/>
            <person name="Crous P."/>
            <person name="Grigoriev I."/>
        </authorList>
    </citation>
    <scope>NUCLEOTIDE SEQUENCE</scope>
    <source>
        <strain evidence="3">CBS 109.77</strain>
    </source>
</reference>
<sequence length="200" mass="21242">MGSSTSKSARAAGASARKFPSRPSNTTHRPPVPPAQPSSNPGPSVRPPPQASQTKTEAIDLDARDPGLASRLNTLGAVQPNPHYSPTSTSSLDPQRNQSSTLPSDMMQIPPRSAFPDPSDNPALRVLAARQKIQEAAEEERNMLGRRGFAGRTYVDAGAIQLALMRRGHGEQDHRIEEALGMKKGRLGVLGKGIVDSVAV</sequence>
<accession>A0A6A6WVB7</accession>
<dbReference type="EMBL" id="MU002275">
    <property type="protein sequence ID" value="KAF2787831.1"/>
    <property type="molecule type" value="Genomic_DNA"/>
</dbReference>